<dbReference type="InterPro" id="IPR032821">
    <property type="entry name" value="PKS_assoc"/>
</dbReference>
<feature type="domain" description="Carrier" evidence="6">
    <location>
        <begin position="1733"/>
        <end position="1808"/>
    </location>
</feature>
<dbReference type="InterPro" id="IPR020806">
    <property type="entry name" value="PKS_PP-bd"/>
</dbReference>
<feature type="region of interest" description="Disordered" evidence="5">
    <location>
        <begin position="1444"/>
        <end position="1465"/>
    </location>
</feature>
<dbReference type="Gene3D" id="3.40.50.720">
    <property type="entry name" value="NAD(P)-binding Rossmann-like Domain"/>
    <property type="match status" value="1"/>
</dbReference>
<dbReference type="InterPro" id="IPR018201">
    <property type="entry name" value="Ketoacyl_synth_AS"/>
</dbReference>
<dbReference type="Pfam" id="PF21394">
    <property type="entry name" value="Beta-ketacyl_N"/>
    <property type="match status" value="1"/>
</dbReference>
<dbReference type="InterPro" id="IPR013968">
    <property type="entry name" value="PKS_KR"/>
</dbReference>
<evidence type="ECO:0000259" key="6">
    <source>
        <dbReference type="PROSITE" id="PS50075"/>
    </source>
</evidence>
<dbReference type="SUPFAM" id="SSF47336">
    <property type="entry name" value="ACP-like"/>
    <property type="match status" value="1"/>
</dbReference>
<feature type="active site" description="Proton donor; for dehydratase activity" evidence="4">
    <location>
        <position position="1541"/>
    </location>
</feature>
<dbReference type="SMART" id="SM00826">
    <property type="entry name" value="PKS_DH"/>
    <property type="match status" value="1"/>
</dbReference>
<dbReference type="Pfam" id="PF21089">
    <property type="entry name" value="PKS_DH_N"/>
    <property type="match status" value="1"/>
</dbReference>
<dbReference type="InterPro" id="IPR014031">
    <property type="entry name" value="Ketoacyl_synth_C"/>
</dbReference>
<feature type="region of interest" description="Disordered" evidence="5">
    <location>
        <begin position="878"/>
        <end position="912"/>
    </location>
</feature>
<dbReference type="SMART" id="SM00822">
    <property type="entry name" value="PKS_KR"/>
    <property type="match status" value="1"/>
</dbReference>
<dbReference type="Gene3D" id="3.40.366.10">
    <property type="entry name" value="Malonyl-Coenzyme A Acyl Carrier Protein, domain 2"/>
    <property type="match status" value="1"/>
</dbReference>
<dbReference type="GO" id="GO:0006633">
    <property type="term" value="P:fatty acid biosynthetic process"/>
    <property type="evidence" value="ECO:0007669"/>
    <property type="project" value="InterPro"/>
</dbReference>
<dbReference type="InterPro" id="IPR036736">
    <property type="entry name" value="ACP-like_sf"/>
</dbReference>
<dbReference type="SMART" id="SM00827">
    <property type="entry name" value="PKS_AT"/>
    <property type="match status" value="1"/>
</dbReference>
<dbReference type="Pfam" id="PF16197">
    <property type="entry name" value="KAsynt_C_assoc"/>
    <property type="match status" value="1"/>
</dbReference>
<dbReference type="InterPro" id="IPR016039">
    <property type="entry name" value="Thiolase-like"/>
</dbReference>
<dbReference type="Pfam" id="PF02801">
    <property type="entry name" value="Ketoacyl-synt_C"/>
    <property type="match status" value="1"/>
</dbReference>
<keyword evidence="1" id="KW-0596">Phosphopantetheine</keyword>
<dbReference type="InterPro" id="IPR050091">
    <property type="entry name" value="PKS_NRPS_Biosynth_Enz"/>
</dbReference>
<dbReference type="InterPro" id="IPR049551">
    <property type="entry name" value="PKS_DH_C"/>
</dbReference>
<dbReference type="InterPro" id="IPR036291">
    <property type="entry name" value="NAD(P)-bd_dom_sf"/>
</dbReference>
<feature type="region of interest" description="C-terminal hotdog fold" evidence="4">
    <location>
        <begin position="1479"/>
        <end position="1619"/>
    </location>
</feature>
<feature type="region of interest" description="Disordered" evidence="5">
    <location>
        <begin position="1628"/>
        <end position="1648"/>
    </location>
</feature>
<dbReference type="Gene3D" id="3.30.70.3290">
    <property type="match status" value="1"/>
</dbReference>
<feature type="domain" description="PKS/mFAS DH" evidence="8">
    <location>
        <begin position="1343"/>
        <end position="1619"/>
    </location>
</feature>
<evidence type="ECO:0000313" key="9">
    <source>
        <dbReference type="EMBL" id="GIH19619.1"/>
    </source>
</evidence>
<dbReference type="InterPro" id="IPR049552">
    <property type="entry name" value="PKS_DH_N"/>
</dbReference>
<dbReference type="Pfam" id="PF08659">
    <property type="entry name" value="KR"/>
    <property type="match status" value="1"/>
</dbReference>
<evidence type="ECO:0000256" key="3">
    <source>
        <dbReference type="ARBA" id="ARBA00022679"/>
    </source>
</evidence>
<dbReference type="Gene3D" id="3.10.129.110">
    <property type="entry name" value="Polyketide synthase dehydratase"/>
    <property type="match status" value="1"/>
</dbReference>
<dbReference type="Gene3D" id="1.10.1200.10">
    <property type="entry name" value="ACP-like"/>
    <property type="match status" value="1"/>
</dbReference>
<dbReference type="Pfam" id="PF14765">
    <property type="entry name" value="PS-DH"/>
    <property type="match status" value="1"/>
</dbReference>
<dbReference type="InterPro" id="IPR016036">
    <property type="entry name" value="Malonyl_transacylase_ACP-bd"/>
</dbReference>
<dbReference type="PROSITE" id="PS52019">
    <property type="entry name" value="PKS_MFAS_DH"/>
    <property type="match status" value="1"/>
</dbReference>
<dbReference type="Gene3D" id="3.40.47.10">
    <property type="match status" value="1"/>
</dbReference>
<evidence type="ECO:0000256" key="4">
    <source>
        <dbReference type="PROSITE-ProRule" id="PRU01363"/>
    </source>
</evidence>
<dbReference type="InterPro" id="IPR057326">
    <property type="entry name" value="KR_dom"/>
</dbReference>
<dbReference type="GO" id="GO:0004315">
    <property type="term" value="F:3-oxoacyl-[acyl-carrier-protein] synthase activity"/>
    <property type="evidence" value="ECO:0007669"/>
    <property type="project" value="InterPro"/>
</dbReference>
<dbReference type="Pfam" id="PF00109">
    <property type="entry name" value="ketoacyl-synt"/>
    <property type="match status" value="1"/>
</dbReference>
<proteinExistence type="predicted"/>
<accession>A0A8J3R0I3</accession>
<keyword evidence="10" id="KW-1185">Reference proteome</keyword>
<feature type="region of interest" description="Disordered" evidence="5">
    <location>
        <begin position="1711"/>
        <end position="1737"/>
    </location>
</feature>
<dbReference type="InterPro" id="IPR009081">
    <property type="entry name" value="PP-bd_ACP"/>
</dbReference>
<dbReference type="PANTHER" id="PTHR43775:SF37">
    <property type="entry name" value="SI:DKEY-61P9.11"/>
    <property type="match status" value="1"/>
</dbReference>
<dbReference type="Pfam" id="PF00550">
    <property type="entry name" value="PP-binding"/>
    <property type="match status" value="1"/>
</dbReference>
<dbReference type="GO" id="GO:0031177">
    <property type="term" value="F:phosphopantetheine binding"/>
    <property type="evidence" value="ECO:0007669"/>
    <property type="project" value="InterPro"/>
</dbReference>
<keyword evidence="2" id="KW-0597">Phosphoprotein</keyword>
<dbReference type="PROSITE" id="PS52004">
    <property type="entry name" value="KS3_2"/>
    <property type="match status" value="1"/>
</dbReference>
<dbReference type="InterPro" id="IPR014043">
    <property type="entry name" value="Acyl_transferase_dom"/>
</dbReference>
<evidence type="ECO:0000259" key="7">
    <source>
        <dbReference type="PROSITE" id="PS52004"/>
    </source>
</evidence>
<dbReference type="CDD" id="cd00833">
    <property type="entry name" value="PKS"/>
    <property type="match status" value="1"/>
</dbReference>
<protein>
    <recommendedName>
        <fullName evidence="11">Acyl transferase domain-containing protein</fullName>
    </recommendedName>
</protein>
<dbReference type="InterPro" id="IPR042104">
    <property type="entry name" value="PKS_dehydratase_sf"/>
</dbReference>
<dbReference type="PANTHER" id="PTHR43775">
    <property type="entry name" value="FATTY ACID SYNTHASE"/>
    <property type="match status" value="1"/>
</dbReference>
<gene>
    <name evidence="9" type="ORF">Raf01_77910</name>
</gene>
<dbReference type="InterPro" id="IPR014030">
    <property type="entry name" value="Ketoacyl_synth_N"/>
</dbReference>
<evidence type="ECO:0000256" key="2">
    <source>
        <dbReference type="ARBA" id="ARBA00022553"/>
    </source>
</evidence>
<dbReference type="Proteomes" id="UP000642748">
    <property type="component" value="Unassembled WGS sequence"/>
</dbReference>
<evidence type="ECO:0000259" key="8">
    <source>
        <dbReference type="PROSITE" id="PS52019"/>
    </source>
</evidence>
<dbReference type="GO" id="GO:0004312">
    <property type="term" value="F:fatty acid synthase activity"/>
    <property type="evidence" value="ECO:0007669"/>
    <property type="project" value="TreeGrafter"/>
</dbReference>
<feature type="active site" description="Proton acceptor; for dehydratase activity" evidence="4">
    <location>
        <position position="1374"/>
    </location>
</feature>
<keyword evidence="3" id="KW-0808">Transferase</keyword>
<dbReference type="RefSeq" id="WP_203923072.1">
    <property type="nucleotide sequence ID" value="NZ_BONZ01000083.1"/>
</dbReference>
<comment type="caution">
    <text evidence="9">The sequence shown here is derived from an EMBL/GenBank/DDBJ whole genome shotgun (WGS) entry which is preliminary data.</text>
</comment>
<dbReference type="SMART" id="SM00825">
    <property type="entry name" value="PKS_KS"/>
    <property type="match status" value="1"/>
</dbReference>
<evidence type="ECO:0008006" key="11">
    <source>
        <dbReference type="Google" id="ProtNLM"/>
    </source>
</evidence>
<dbReference type="InterPro" id="IPR049900">
    <property type="entry name" value="PKS_mFAS_DH"/>
</dbReference>
<sequence length="1810" mass="189209">MTDLVEPLAIIGFAGKFPGAGDTAALWQLLRDGREGLRTLTDEQLLAAGVSEHALRDPNYVRVNGDIDGLDMFDAPFFQMTPREATICDPQLRIFLETAHAAVENAGYDPTSCSDVGVYAATGHSLYMDDQMHGAARAAGQRDLLAGVFNYPDYVATLASYKLNFTGPSMTVLTACSSSLLTLHLAAQALNSGECEMALIGGTEVETWNQGYFWTSGGPLSRDGHCRPFDAGASGTVFSTGVGVVALKRLADAVRDGDTIRAVVRGTAVNNDGADKMGFSAPSVSGQTAVVTEALAVAGVDPESIGYVEAHGTGTAMGDPIEFAALTEAFRRAAGGRALPSGYCGLGSVKGNIGHLGHAAGVSSLIKVALCFDNDLLPPTINLDRPNPGLTLDDSPFVLLAEPRSWPRVAGQPRRAGVNSLGFGGTNVHAILEEPPAPVPAPHAQRPRVVVWSGRSAAAEQAYRAVLAEHLTRSPDDFPATVATLQEGRTRHTVRAALVAGTAAEAARALTGAEPAIRSDRSAGPRPVAFLFPGQGSQHAGMAAGLYGRDPVFTAELDRVHSLVEAAGVPARRVWRDGTDADLLDTAVAQPLLFAVEYALAQMWRSWGITASALLGHSLGELVAAAVAEIIPLPDAVAMAVARGRAMAAAPPGAMLAVNASLAEIGELPPEVTVAACNGPKQTVLAGPEPAITDLSAALAGRRLAGVRLRTANAFHSPLMAPAVREFAAGLDGLVAKEPAVPVFSAATAAPLTAHEAGQPSFWADQIQRPVMFAAALDALAAGRDWLLLEVGPGQALTSVLRRHPAVEAGGHDVVATLPRRSGGPEADLRCALTALGALWAEGHRVNWAALRPDGPLRRVPVPGYQYQRRRYWIEDEPSRAATGGAGSGDTAAASSVASEPDGSAPPAADAAWSPTDAFSVLGWVEQPAPPVPPTGAVPTAVLLPPDPQEALHLVLCLQQAGMHITPVRLGDQFRDGGAEFTVRAGETEDMRRVLRAMAERGRPAQRLVHAWGVGPFLETDSAGIGEQLELTVYSLLDLVQQGARAHTGTVPEVLVLTTRSVDVSGGEPLDTAKMTLHGIVRTLALELPERSCRLVDIGPGVSEDELVAELCRVAADPVVALRRDRRWVSAERPYPSGPQGSSPLRRGGVYLITGGLGGLGLELAKGIARAGLRPRLALLGRSAIDQDGPADGGDPDGRIRAGLAELAALGAQVHLFAADVADARAVRRVVDTVTARVGPLNGVFHLAGVPGDGMLLLRDRDAVQTVLRPKVAGTLVLAEVLAGRPQLDFFVAFSSRAAVGGLVGSGDYAAANAFLDGFAATSTLAECRTLSLAWPSWSTVGMAAAGPSAAARPADGPRWHTVLTCDHPFLDEHRIDGTAVLPGTGQLDLVMTALAAECLGEADTVVRLREVVLRQPLVVTGPRRVTIAFQPAESGWTFTLSTEPSEGGPGVVHATGSASAEPGTAPTVDVEAIRGRLSDRRAPDPLNAPGRLFTFGPRWNNTTELSFLPAGGPEKLVSVTLPDQFRADLDDHPLHPALLDTAVSSARDPERDGIFLPFMYQSVVVYGRLPATFASHIVRRPAPDGLILADITLVDEDGRVLAAFEGFTMRTAQRDYLKQAETVAGSTAQRASTPEATRVAAGDTVGEDAGIPPEVGVRLMLELLRTRPPRQVVVRPFRQGRPVPLPAAAAADRPVPLPVPPAAPTIPAAVPAPAVPATPDGSPTPGGTSPGSGGDGVAERLRRLWISALGVEDVATTDDFFDLGGNSLSAIDLMTRIRVEFGVELNIAALFDYPTFDGVTEMLRGQLRT</sequence>
<dbReference type="InterPro" id="IPR020841">
    <property type="entry name" value="PKS_Beta-ketoAc_synthase_dom"/>
</dbReference>
<organism evidence="9 10">
    <name type="scientific">Rugosimonospora africana</name>
    <dbReference type="NCBI Taxonomy" id="556532"/>
    <lineage>
        <taxon>Bacteria</taxon>
        <taxon>Bacillati</taxon>
        <taxon>Actinomycetota</taxon>
        <taxon>Actinomycetes</taxon>
        <taxon>Micromonosporales</taxon>
        <taxon>Micromonosporaceae</taxon>
        <taxon>Rugosimonospora</taxon>
    </lineage>
</organism>
<dbReference type="InterPro" id="IPR001227">
    <property type="entry name" value="Ac_transferase_dom_sf"/>
</dbReference>
<reference evidence="9" key="1">
    <citation type="submission" date="2021-01" db="EMBL/GenBank/DDBJ databases">
        <title>Whole genome shotgun sequence of Rugosimonospora africana NBRC 104875.</title>
        <authorList>
            <person name="Komaki H."/>
            <person name="Tamura T."/>
        </authorList>
    </citation>
    <scope>NUCLEOTIDE SEQUENCE</scope>
    <source>
        <strain evidence="9">NBRC 104875</strain>
    </source>
</reference>
<dbReference type="SUPFAM" id="SSF55048">
    <property type="entry name" value="Probable ACP-binding domain of malonyl-CoA ACP transacylase"/>
    <property type="match status" value="1"/>
</dbReference>
<evidence type="ECO:0000313" key="10">
    <source>
        <dbReference type="Proteomes" id="UP000642748"/>
    </source>
</evidence>
<dbReference type="InterPro" id="IPR020807">
    <property type="entry name" value="PKS_DH"/>
</dbReference>
<evidence type="ECO:0000256" key="1">
    <source>
        <dbReference type="ARBA" id="ARBA00022450"/>
    </source>
</evidence>
<dbReference type="SUPFAM" id="SSF52151">
    <property type="entry name" value="FabD/lysophospholipase-like"/>
    <property type="match status" value="1"/>
</dbReference>
<dbReference type="PROSITE" id="PS50075">
    <property type="entry name" value="CARRIER"/>
    <property type="match status" value="1"/>
</dbReference>
<dbReference type="InterPro" id="IPR016035">
    <property type="entry name" value="Acyl_Trfase/lysoPLipase"/>
</dbReference>
<evidence type="ECO:0000256" key="5">
    <source>
        <dbReference type="SAM" id="MobiDB-lite"/>
    </source>
</evidence>
<dbReference type="EMBL" id="BONZ01000083">
    <property type="protein sequence ID" value="GIH19619.1"/>
    <property type="molecule type" value="Genomic_DNA"/>
</dbReference>
<dbReference type="SUPFAM" id="SSF53901">
    <property type="entry name" value="Thiolase-like"/>
    <property type="match status" value="1"/>
</dbReference>
<feature type="domain" description="Ketosynthase family 3 (KS3)" evidence="7">
    <location>
        <begin position="5"/>
        <end position="434"/>
    </location>
</feature>
<feature type="compositionally biased region" description="Low complexity" evidence="5">
    <location>
        <begin position="1711"/>
        <end position="1728"/>
    </location>
</feature>
<feature type="region of interest" description="N-terminal hotdog fold" evidence="4">
    <location>
        <begin position="1343"/>
        <end position="1466"/>
    </location>
</feature>
<dbReference type="InterPro" id="IPR049490">
    <property type="entry name" value="C883_1060-like_KR_N"/>
</dbReference>
<dbReference type="SMART" id="SM00823">
    <property type="entry name" value="PKS_PP"/>
    <property type="match status" value="1"/>
</dbReference>
<feature type="compositionally biased region" description="Low complexity" evidence="5">
    <location>
        <begin position="889"/>
        <end position="912"/>
    </location>
</feature>
<name>A0A8J3R0I3_9ACTN</name>
<dbReference type="PROSITE" id="PS00606">
    <property type="entry name" value="KS3_1"/>
    <property type="match status" value="1"/>
</dbReference>
<dbReference type="SUPFAM" id="SSF51735">
    <property type="entry name" value="NAD(P)-binding Rossmann-fold domains"/>
    <property type="match status" value="2"/>
</dbReference>
<dbReference type="Pfam" id="PF00698">
    <property type="entry name" value="Acyl_transf_1"/>
    <property type="match status" value="1"/>
</dbReference>